<gene>
    <name evidence="7" type="ORF">NQ317_000497</name>
</gene>
<sequence>MSNKRHKYTAVINPDEFETESEEMKRKVCSPVCLWTSLFTTVLIGAYYIPSIGLTFYQRWLYQSFHFPLTTVLVHMTVKYVLAALIRIMFVKRQGKQRILLGWKEYILTVAPTGIFSGIDIGFSNWGLELIKVSLYTMTKSTTIVFILFFSILFKLEKKSWSLCGIVMMITIGLMLFTYKSTQFDFLGFILLLLASASSGVRWTCVQLLLQKPKMGMKNPVDMIYHMQPWMIASVLPFAVWMEELHNPNRIMSKDNLLAVTQVTLKLIPSLQTAGLIDLSTNLSPEITTDNKSPHDVTQGTGTKI</sequence>
<accession>A0ABQ9JAW7</accession>
<keyword evidence="8" id="KW-1185">Reference proteome</keyword>
<feature type="transmembrane region" description="Helical" evidence="5">
    <location>
        <begin position="133"/>
        <end position="154"/>
    </location>
</feature>
<dbReference type="EMBL" id="JAPWTJ010000844">
    <property type="protein sequence ID" value="KAJ8975318.1"/>
    <property type="molecule type" value="Genomic_DNA"/>
</dbReference>
<evidence type="ECO:0000313" key="8">
    <source>
        <dbReference type="Proteomes" id="UP001162164"/>
    </source>
</evidence>
<dbReference type="InterPro" id="IPR050186">
    <property type="entry name" value="TPT_transporter"/>
</dbReference>
<evidence type="ECO:0000256" key="2">
    <source>
        <dbReference type="ARBA" id="ARBA00022692"/>
    </source>
</evidence>
<dbReference type="Pfam" id="PF03151">
    <property type="entry name" value="TPT"/>
    <property type="match status" value="1"/>
</dbReference>
<feature type="transmembrane region" description="Helical" evidence="5">
    <location>
        <begin position="69"/>
        <end position="90"/>
    </location>
</feature>
<protein>
    <recommendedName>
        <fullName evidence="6">Sugar phosphate transporter domain-containing protein</fullName>
    </recommendedName>
</protein>
<evidence type="ECO:0000256" key="1">
    <source>
        <dbReference type="ARBA" id="ARBA00004141"/>
    </source>
</evidence>
<keyword evidence="4 5" id="KW-0472">Membrane</keyword>
<feature type="domain" description="Sugar phosphate transporter" evidence="6">
    <location>
        <begin position="41"/>
        <end position="268"/>
    </location>
</feature>
<reference evidence="7" key="1">
    <citation type="journal article" date="2023" name="Insect Mol. Biol.">
        <title>Genome sequencing provides insights into the evolution of gene families encoding plant cell wall-degrading enzymes in longhorned beetles.</title>
        <authorList>
            <person name="Shin N.R."/>
            <person name="Okamura Y."/>
            <person name="Kirsch R."/>
            <person name="Pauchet Y."/>
        </authorList>
    </citation>
    <scope>NUCLEOTIDE SEQUENCE</scope>
    <source>
        <strain evidence="7">MMC_N1</strain>
    </source>
</reference>
<comment type="caution">
    <text evidence="7">The sequence shown here is derived from an EMBL/GenBank/DDBJ whole genome shotgun (WGS) entry which is preliminary data.</text>
</comment>
<evidence type="ECO:0000259" key="6">
    <source>
        <dbReference type="Pfam" id="PF03151"/>
    </source>
</evidence>
<evidence type="ECO:0000256" key="5">
    <source>
        <dbReference type="SAM" id="Phobius"/>
    </source>
</evidence>
<feature type="transmembrane region" description="Helical" evidence="5">
    <location>
        <begin position="32"/>
        <end position="49"/>
    </location>
</feature>
<organism evidence="7 8">
    <name type="scientific">Molorchus minor</name>
    <dbReference type="NCBI Taxonomy" id="1323400"/>
    <lineage>
        <taxon>Eukaryota</taxon>
        <taxon>Metazoa</taxon>
        <taxon>Ecdysozoa</taxon>
        <taxon>Arthropoda</taxon>
        <taxon>Hexapoda</taxon>
        <taxon>Insecta</taxon>
        <taxon>Pterygota</taxon>
        <taxon>Neoptera</taxon>
        <taxon>Endopterygota</taxon>
        <taxon>Coleoptera</taxon>
        <taxon>Polyphaga</taxon>
        <taxon>Cucujiformia</taxon>
        <taxon>Chrysomeloidea</taxon>
        <taxon>Cerambycidae</taxon>
        <taxon>Lamiinae</taxon>
        <taxon>Monochamini</taxon>
        <taxon>Molorchus</taxon>
    </lineage>
</organism>
<dbReference type="PANTHER" id="PTHR11132">
    <property type="entry name" value="SOLUTE CARRIER FAMILY 35"/>
    <property type="match status" value="1"/>
</dbReference>
<keyword evidence="3 5" id="KW-1133">Transmembrane helix</keyword>
<evidence type="ECO:0000256" key="4">
    <source>
        <dbReference type="ARBA" id="ARBA00023136"/>
    </source>
</evidence>
<comment type="subcellular location">
    <subcellularLocation>
        <location evidence="1">Membrane</location>
        <topology evidence="1">Multi-pass membrane protein</topology>
    </subcellularLocation>
</comment>
<evidence type="ECO:0000313" key="7">
    <source>
        <dbReference type="EMBL" id="KAJ8975318.1"/>
    </source>
</evidence>
<dbReference type="InterPro" id="IPR004853">
    <property type="entry name" value="Sugar_P_trans_dom"/>
</dbReference>
<feature type="transmembrane region" description="Helical" evidence="5">
    <location>
        <begin position="160"/>
        <end position="179"/>
    </location>
</feature>
<feature type="transmembrane region" description="Helical" evidence="5">
    <location>
        <begin position="186"/>
        <end position="203"/>
    </location>
</feature>
<dbReference type="Proteomes" id="UP001162164">
    <property type="component" value="Unassembled WGS sequence"/>
</dbReference>
<name>A0ABQ9JAW7_9CUCU</name>
<evidence type="ECO:0000256" key="3">
    <source>
        <dbReference type="ARBA" id="ARBA00022989"/>
    </source>
</evidence>
<proteinExistence type="predicted"/>
<keyword evidence="2 5" id="KW-0812">Transmembrane</keyword>